<accession>G2YYM8</accession>
<dbReference type="HOGENOM" id="CLU_1786556_0_0_1"/>
<evidence type="ECO:0000313" key="2">
    <source>
        <dbReference type="Proteomes" id="UP000008177"/>
    </source>
</evidence>
<dbReference type="EMBL" id="FQ790361">
    <property type="protein sequence ID" value="CCD56726.1"/>
    <property type="molecule type" value="Genomic_DNA"/>
</dbReference>
<name>G2YYM8_BOTF4</name>
<gene>
    <name evidence="1" type="ORF">BofuT4_P145340.1</name>
</gene>
<evidence type="ECO:0000313" key="1">
    <source>
        <dbReference type="EMBL" id="CCD56726.1"/>
    </source>
</evidence>
<dbReference type="AlphaFoldDB" id="G2YYM8"/>
<proteinExistence type="predicted"/>
<dbReference type="Proteomes" id="UP000008177">
    <property type="component" value="Unplaced contigs"/>
</dbReference>
<organism evidence="1 2">
    <name type="scientific">Botryotinia fuckeliana (strain T4)</name>
    <name type="common">Noble rot fungus</name>
    <name type="synonym">Botrytis cinerea</name>
    <dbReference type="NCBI Taxonomy" id="999810"/>
    <lineage>
        <taxon>Eukaryota</taxon>
        <taxon>Fungi</taxon>
        <taxon>Dikarya</taxon>
        <taxon>Ascomycota</taxon>
        <taxon>Pezizomycotina</taxon>
        <taxon>Leotiomycetes</taxon>
        <taxon>Helotiales</taxon>
        <taxon>Sclerotiniaceae</taxon>
        <taxon>Botrytis</taxon>
    </lineage>
</organism>
<sequence>MYRVYKLIHKLRRSRSSKTDSKQSWDISTCSYFSSHSFTPFWKQAPHSKIFLECKDLMIARIYAANHHQTILYWHTTLVTVLDLAQAPKLEVLKQKQKPRHPETLKTGGGQSSIDSILLSSLRPNRHEHQQAELLANNFIILKIL</sequence>
<dbReference type="InParanoid" id="G2YYM8"/>
<reference evidence="2" key="1">
    <citation type="journal article" date="2011" name="PLoS Genet.">
        <title>Genomic analysis of the necrotrophic fungal pathogens Sclerotinia sclerotiorum and Botrytis cinerea.</title>
        <authorList>
            <person name="Amselem J."/>
            <person name="Cuomo C.A."/>
            <person name="van Kan J.A."/>
            <person name="Viaud M."/>
            <person name="Benito E.P."/>
            <person name="Couloux A."/>
            <person name="Coutinho P.M."/>
            <person name="de Vries R.P."/>
            <person name="Dyer P.S."/>
            <person name="Fillinger S."/>
            <person name="Fournier E."/>
            <person name="Gout L."/>
            <person name="Hahn M."/>
            <person name="Kohn L."/>
            <person name="Lapalu N."/>
            <person name="Plummer K.M."/>
            <person name="Pradier J.M."/>
            <person name="Quevillon E."/>
            <person name="Sharon A."/>
            <person name="Simon A."/>
            <person name="ten Have A."/>
            <person name="Tudzynski B."/>
            <person name="Tudzynski P."/>
            <person name="Wincker P."/>
            <person name="Andrew M."/>
            <person name="Anthouard V."/>
            <person name="Beever R.E."/>
            <person name="Beffa R."/>
            <person name="Benoit I."/>
            <person name="Bouzid O."/>
            <person name="Brault B."/>
            <person name="Chen Z."/>
            <person name="Choquer M."/>
            <person name="Collemare J."/>
            <person name="Cotton P."/>
            <person name="Danchin E.G."/>
            <person name="Da Silva C."/>
            <person name="Gautier A."/>
            <person name="Giraud C."/>
            <person name="Giraud T."/>
            <person name="Gonzalez C."/>
            <person name="Grossetete S."/>
            <person name="Guldener U."/>
            <person name="Henrissat B."/>
            <person name="Howlett B.J."/>
            <person name="Kodira C."/>
            <person name="Kretschmer M."/>
            <person name="Lappartient A."/>
            <person name="Leroch M."/>
            <person name="Levis C."/>
            <person name="Mauceli E."/>
            <person name="Neuveglise C."/>
            <person name="Oeser B."/>
            <person name="Pearson M."/>
            <person name="Poulain J."/>
            <person name="Poussereau N."/>
            <person name="Quesneville H."/>
            <person name="Rascle C."/>
            <person name="Schumacher J."/>
            <person name="Segurens B."/>
            <person name="Sexton A."/>
            <person name="Silva E."/>
            <person name="Sirven C."/>
            <person name="Soanes D.M."/>
            <person name="Talbot N.J."/>
            <person name="Templeton M."/>
            <person name="Yandava C."/>
            <person name="Yarden O."/>
            <person name="Zeng Q."/>
            <person name="Rollins J.A."/>
            <person name="Lebrun M.H."/>
            <person name="Dickman M."/>
        </authorList>
    </citation>
    <scope>NUCLEOTIDE SEQUENCE [LARGE SCALE GENOMIC DNA]</scope>
    <source>
        <strain evidence="2">T4</strain>
    </source>
</reference>
<protein>
    <submittedName>
        <fullName evidence="1">Uncharacterized protein</fullName>
    </submittedName>
</protein>